<feature type="binding site" evidence="9">
    <location>
        <begin position="14"/>
        <end position="16"/>
    </location>
    <ligand>
        <name>substrate</name>
    </ligand>
</feature>
<feature type="binding site" evidence="9">
    <location>
        <begin position="254"/>
        <end position="255"/>
    </location>
    <ligand>
        <name>ATP</name>
        <dbReference type="ChEBI" id="CHEBI:30616"/>
    </ligand>
</feature>
<comment type="caution">
    <text evidence="9">Lacks conserved residue(s) required for the propagation of feature annotation.</text>
</comment>
<keyword evidence="5 9" id="KW-0067">ATP-binding</keyword>
<feature type="binding site" evidence="9">
    <location>
        <begin position="223"/>
        <end position="228"/>
    </location>
    <ligand>
        <name>ATP</name>
        <dbReference type="ChEBI" id="CHEBI:30616"/>
    </ligand>
</feature>
<evidence type="ECO:0000256" key="7">
    <source>
        <dbReference type="ARBA" id="ARBA00022958"/>
    </source>
</evidence>
<keyword evidence="4 9" id="KW-0418">Kinase</keyword>
<evidence type="ECO:0000313" key="13">
    <source>
        <dbReference type="Proteomes" id="UP001165302"/>
    </source>
</evidence>
<comment type="caution">
    <text evidence="12">The sequence shown here is derived from an EMBL/GenBank/DDBJ whole genome shotgun (WGS) entry which is preliminary data.</text>
</comment>
<comment type="similarity">
    <text evidence="9">Belongs to the carbohydrate kinase PfkB family. Ribokinase subfamily.</text>
</comment>
<keyword evidence="13" id="KW-1185">Reference proteome</keyword>
<feature type="binding site" evidence="9">
    <location>
        <position position="288"/>
    </location>
    <ligand>
        <name>K(+)</name>
        <dbReference type="ChEBI" id="CHEBI:29103"/>
    </ligand>
</feature>
<feature type="binding site" evidence="9">
    <location>
        <position position="294"/>
    </location>
    <ligand>
        <name>K(+)</name>
        <dbReference type="ChEBI" id="CHEBI:29103"/>
    </ligand>
</feature>
<feature type="binding site" evidence="9">
    <location>
        <begin position="42"/>
        <end position="46"/>
    </location>
    <ligand>
        <name>substrate</name>
    </ligand>
</feature>
<dbReference type="PRINTS" id="PR00990">
    <property type="entry name" value="RIBOKINASE"/>
</dbReference>
<dbReference type="EC" id="2.7.1.15" evidence="9 10"/>
<keyword evidence="7 9" id="KW-0630">Potassium</keyword>
<evidence type="ECO:0000256" key="10">
    <source>
        <dbReference type="NCBIfam" id="TIGR02152"/>
    </source>
</evidence>
<evidence type="ECO:0000256" key="9">
    <source>
        <dbReference type="HAMAP-Rule" id="MF_01987"/>
    </source>
</evidence>
<comment type="function">
    <text evidence="9">Catalyzes the phosphorylation of ribose at O-5 in a reaction requiring ATP and magnesium. The resulting D-ribose-5-phosphate can then be used either for sythesis of nucleotides, histidine, and tryptophan, or as a component of the pentose phosphate pathway.</text>
</comment>
<gene>
    <name evidence="9 12" type="primary">rbsK</name>
    <name evidence="12" type="ORF">IPZ78_14085</name>
</gene>
<keyword evidence="2 9" id="KW-0479">Metal-binding</keyword>
<evidence type="ECO:0000256" key="5">
    <source>
        <dbReference type="ARBA" id="ARBA00022840"/>
    </source>
</evidence>
<keyword evidence="1 9" id="KW-0808">Transferase</keyword>
<keyword evidence="8 9" id="KW-0119">Carbohydrate metabolism</keyword>
<evidence type="ECO:0000256" key="6">
    <source>
        <dbReference type="ARBA" id="ARBA00022842"/>
    </source>
</evidence>
<dbReference type="PANTHER" id="PTHR10584">
    <property type="entry name" value="SUGAR KINASE"/>
    <property type="match status" value="1"/>
</dbReference>
<dbReference type="NCBIfam" id="TIGR02152">
    <property type="entry name" value="D_ribokin_bact"/>
    <property type="match status" value="1"/>
</dbReference>
<evidence type="ECO:0000256" key="2">
    <source>
        <dbReference type="ARBA" id="ARBA00022723"/>
    </source>
</evidence>
<keyword evidence="9" id="KW-0963">Cytoplasm</keyword>
<comment type="subunit">
    <text evidence="9">Homodimer.</text>
</comment>
<name>A0ABS7ZBH9_9SPHI</name>
<feature type="binding site" evidence="9">
    <location>
        <position position="143"/>
    </location>
    <ligand>
        <name>substrate</name>
    </ligand>
</feature>
<proteinExistence type="inferred from homology"/>
<dbReference type="HAMAP" id="MF_01987">
    <property type="entry name" value="Ribokinase"/>
    <property type="match status" value="1"/>
</dbReference>
<organism evidence="12 13">
    <name type="scientific">Sphingobacterium bovistauri</name>
    <dbReference type="NCBI Taxonomy" id="2781959"/>
    <lineage>
        <taxon>Bacteria</taxon>
        <taxon>Pseudomonadati</taxon>
        <taxon>Bacteroidota</taxon>
        <taxon>Sphingobacteriia</taxon>
        <taxon>Sphingobacteriales</taxon>
        <taxon>Sphingobacteriaceae</taxon>
        <taxon>Sphingobacterium</taxon>
    </lineage>
</organism>
<protein>
    <recommendedName>
        <fullName evidence="9 10">Ribokinase</fullName>
        <shortName evidence="9">RK</shortName>
        <ecNumber evidence="9 10">2.7.1.15</ecNumber>
    </recommendedName>
</protein>
<sequence length="307" mass="32288">MSHNKNIVVIGSINTDMVVMTKYFPAPGETILADSFFTNLGGKGANQAVAAARLGATVTLVSNLGDDLFGNQAINQLSKENIDVSLITKDEYANSGIALITVDENAENTIVVASGANALLSFNNIKELDEKINNNSIVVMQLEIPLGTIEQVALFSKSKHATIILNPAPAQLLDAKILNNIDILTPNQAEAKLLSGVIVSDEKSAHEAALCISKLGPKIVIITMGAKGAYVYDSNTGYLVPGYKVNAVDTTAAGDIFNGSLAVALSQFQPLKEAVIFATKASALSVTKAGAQSSAPMMEDITLFFDN</sequence>
<dbReference type="CDD" id="cd01174">
    <property type="entry name" value="ribokinase"/>
    <property type="match status" value="1"/>
</dbReference>
<evidence type="ECO:0000313" key="12">
    <source>
        <dbReference type="EMBL" id="MCA5006279.1"/>
    </source>
</evidence>
<evidence type="ECO:0000256" key="8">
    <source>
        <dbReference type="ARBA" id="ARBA00023277"/>
    </source>
</evidence>
<comment type="catalytic activity">
    <reaction evidence="9">
        <text>D-ribose + ATP = D-ribose 5-phosphate + ADP + H(+)</text>
        <dbReference type="Rhea" id="RHEA:13697"/>
        <dbReference type="ChEBI" id="CHEBI:15378"/>
        <dbReference type="ChEBI" id="CHEBI:30616"/>
        <dbReference type="ChEBI" id="CHEBI:47013"/>
        <dbReference type="ChEBI" id="CHEBI:78346"/>
        <dbReference type="ChEBI" id="CHEBI:456216"/>
        <dbReference type="EC" id="2.7.1.15"/>
    </reaction>
</comment>
<feature type="domain" description="Carbohydrate kinase PfkB" evidence="11">
    <location>
        <begin position="5"/>
        <end position="296"/>
    </location>
</feature>
<comment type="activity regulation">
    <text evidence="9">Activated by a monovalent cation that binds near, but not in, the active site. The most likely occupant of the site in vivo is potassium. Ion binding induces a conformational change that may alter substrate affinity.</text>
</comment>
<dbReference type="SUPFAM" id="SSF53613">
    <property type="entry name" value="Ribokinase-like"/>
    <property type="match status" value="1"/>
</dbReference>
<feature type="binding site" evidence="9">
    <location>
        <position position="251"/>
    </location>
    <ligand>
        <name>K(+)</name>
        <dbReference type="ChEBI" id="CHEBI:29103"/>
    </ligand>
</feature>
<feature type="binding site" evidence="9">
    <location>
        <position position="249"/>
    </location>
    <ligand>
        <name>K(+)</name>
        <dbReference type="ChEBI" id="CHEBI:29103"/>
    </ligand>
</feature>
<comment type="pathway">
    <text evidence="9">Carbohydrate metabolism; D-ribose degradation; D-ribose 5-phosphate from beta-D-ribopyranose: step 2/2.</text>
</comment>
<dbReference type="PANTHER" id="PTHR10584:SF166">
    <property type="entry name" value="RIBOKINASE"/>
    <property type="match status" value="1"/>
</dbReference>
<comment type="subcellular location">
    <subcellularLocation>
        <location evidence="9">Cytoplasm</location>
    </subcellularLocation>
</comment>
<dbReference type="GO" id="GO:0004747">
    <property type="term" value="F:ribokinase activity"/>
    <property type="evidence" value="ECO:0007669"/>
    <property type="project" value="UniProtKB-EC"/>
</dbReference>
<feature type="binding site" evidence="9">
    <location>
        <position position="285"/>
    </location>
    <ligand>
        <name>K(+)</name>
        <dbReference type="ChEBI" id="CHEBI:29103"/>
    </ligand>
</feature>
<keyword evidence="3 9" id="KW-0547">Nucleotide-binding</keyword>
<feature type="active site" description="Proton acceptor" evidence="9">
    <location>
        <position position="255"/>
    </location>
</feature>
<evidence type="ECO:0000259" key="11">
    <source>
        <dbReference type="Pfam" id="PF00294"/>
    </source>
</evidence>
<dbReference type="EMBL" id="JADEYP010000030">
    <property type="protein sequence ID" value="MCA5006279.1"/>
    <property type="molecule type" value="Genomic_DNA"/>
</dbReference>
<dbReference type="InterPro" id="IPR011611">
    <property type="entry name" value="PfkB_dom"/>
</dbReference>
<dbReference type="Proteomes" id="UP001165302">
    <property type="component" value="Unassembled WGS sequence"/>
</dbReference>
<feature type="binding site" evidence="9">
    <location>
        <position position="255"/>
    </location>
    <ligand>
        <name>substrate</name>
    </ligand>
</feature>
<evidence type="ECO:0000256" key="4">
    <source>
        <dbReference type="ARBA" id="ARBA00022777"/>
    </source>
</evidence>
<accession>A0ABS7ZBH9</accession>
<evidence type="ECO:0000256" key="3">
    <source>
        <dbReference type="ARBA" id="ARBA00022741"/>
    </source>
</evidence>
<comment type="cofactor">
    <cofactor evidence="9">
        <name>Mg(2+)</name>
        <dbReference type="ChEBI" id="CHEBI:18420"/>
    </cofactor>
    <text evidence="9">Requires a divalent cation, most likely magnesium in vivo, as an electrophilic catalyst to aid phosphoryl group transfer. It is the chelate of the metal and the nucleotide that is the actual substrate.</text>
</comment>
<keyword evidence="6 9" id="KW-0460">Magnesium</keyword>
<evidence type="ECO:0000256" key="1">
    <source>
        <dbReference type="ARBA" id="ARBA00022679"/>
    </source>
</evidence>
<dbReference type="RefSeq" id="WP_225554638.1">
    <property type="nucleotide sequence ID" value="NZ_JADEYP010000030.1"/>
</dbReference>
<dbReference type="Pfam" id="PF00294">
    <property type="entry name" value="PfkB"/>
    <property type="match status" value="1"/>
</dbReference>
<dbReference type="InterPro" id="IPR011877">
    <property type="entry name" value="Ribokinase"/>
</dbReference>
<feature type="binding site" evidence="9">
    <location>
        <position position="187"/>
    </location>
    <ligand>
        <name>ATP</name>
        <dbReference type="ChEBI" id="CHEBI:30616"/>
    </ligand>
</feature>
<dbReference type="InterPro" id="IPR029056">
    <property type="entry name" value="Ribokinase-like"/>
</dbReference>
<dbReference type="InterPro" id="IPR002139">
    <property type="entry name" value="Ribo/fructo_kinase"/>
</dbReference>
<dbReference type="Gene3D" id="3.40.1190.20">
    <property type="match status" value="1"/>
</dbReference>
<reference evidence="12" key="1">
    <citation type="submission" date="2020-10" db="EMBL/GenBank/DDBJ databases">
        <authorList>
            <person name="Lu T."/>
            <person name="Wang Q."/>
            <person name="Han X."/>
        </authorList>
    </citation>
    <scope>NUCLEOTIDE SEQUENCE</scope>
    <source>
        <strain evidence="12">WQ 366</strain>
    </source>
</reference>
<feature type="binding site" evidence="9">
    <location>
        <position position="290"/>
    </location>
    <ligand>
        <name>K(+)</name>
        <dbReference type="ChEBI" id="CHEBI:29103"/>
    </ligand>
</feature>